<dbReference type="AlphaFoldDB" id="A0AAV5INL1"/>
<dbReference type="Proteomes" id="UP001054252">
    <property type="component" value="Unassembled WGS sequence"/>
</dbReference>
<organism evidence="3 4">
    <name type="scientific">Rubroshorea leprosula</name>
    <dbReference type="NCBI Taxonomy" id="152421"/>
    <lineage>
        <taxon>Eukaryota</taxon>
        <taxon>Viridiplantae</taxon>
        <taxon>Streptophyta</taxon>
        <taxon>Embryophyta</taxon>
        <taxon>Tracheophyta</taxon>
        <taxon>Spermatophyta</taxon>
        <taxon>Magnoliopsida</taxon>
        <taxon>eudicotyledons</taxon>
        <taxon>Gunneridae</taxon>
        <taxon>Pentapetalae</taxon>
        <taxon>rosids</taxon>
        <taxon>malvids</taxon>
        <taxon>Malvales</taxon>
        <taxon>Dipterocarpaceae</taxon>
        <taxon>Rubroshorea</taxon>
    </lineage>
</organism>
<keyword evidence="1" id="KW-0175">Coiled coil</keyword>
<feature type="coiled-coil region" evidence="1">
    <location>
        <begin position="114"/>
        <end position="141"/>
    </location>
</feature>
<evidence type="ECO:0000313" key="3">
    <source>
        <dbReference type="EMBL" id="GKU99937.1"/>
    </source>
</evidence>
<name>A0AAV5INL1_9ROSI</name>
<proteinExistence type="predicted"/>
<accession>A0AAV5INL1</accession>
<feature type="compositionally biased region" description="Basic residues" evidence="2">
    <location>
        <begin position="16"/>
        <end position="28"/>
    </location>
</feature>
<protein>
    <submittedName>
        <fullName evidence="3">Uncharacterized protein</fullName>
    </submittedName>
</protein>
<comment type="caution">
    <text evidence="3">The sequence shown here is derived from an EMBL/GenBank/DDBJ whole genome shotgun (WGS) entry which is preliminary data.</text>
</comment>
<reference evidence="3 4" key="1">
    <citation type="journal article" date="2021" name="Commun. Biol.">
        <title>The genome of Shorea leprosula (Dipterocarpaceae) highlights the ecological relevance of drought in aseasonal tropical rainforests.</title>
        <authorList>
            <person name="Ng K.K.S."/>
            <person name="Kobayashi M.J."/>
            <person name="Fawcett J.A."/>
            <person name="Hatakeyama M."/>
            <person name="Paape T."/>
            <person name="Ng C.H."/>
            <person name="Ang C.C."/>
            <person name="Tnah L.H."/>
            <person name="Lee C.T."/>
            <person name="Nishiyama T."/>
            <person name="Sese J."/>
            <person name="O'Brien M.J."/>
            <person name="Copetti D."/>
            <person name="Mohd Noor M.I."/>
            <person name="Ong R.C."/>
            <person name="Putra M."/>
            <person name="Sireger I.Z."/>
            <person name="Indrioko S."/>
            <person name="Kosugi Y."/>
            <person name="Izuno A."/>
            <person name="Isagi Y."/>
            <person name="Lee S.L."/>
            <person name="Shimizu K.K."/>
        </authorList>
    </citation>
    <scope>NUCLEOTIDE SEQUENCE [LARGE SCALE GENOMIC DNA]</scope>
    <source>
        <strain evidence="3">214</strain>
    </source>
</reference>
<evidence type="ECO:0000256" key="2">
    <source>
        <dbReference type="SAM" id="MobiDB-lite"/>
    </source>
</evidence>
<evidence type="ECO:0000313" key="4">
    <source>
        <dbReference type="Proteomes" id="UP001054252"/>
    </source>
</evidence>
<keyword evidence="4" id="KW-1185">Reference proteome</keyword>
<dbReference type="EMBL" id="BPVZ01000015">
    <property type="protein sequence ID" value="GKU99937.1"/>
    <property type="molecule type" value="Genomic_DNA"/>
</dbReference>
<evidence type="ECO:0000256" key="1">
    <source>
        <dbReference type="SAM" id="Coils"/>
    </source>
</evidence>
<gene>
    <name evidence="3" type="ORF">SLEP1_g12711</name>
</gene>
<sequence>MAPSKMAAKQNSEKTRGKKCKGRNSRRRIRRIIKKLRAEMEEIRAEVELIRRRQKHFEGKSVFQGDKAEMGRLCTGKKPTKKTGPDGTAAKRRELLKVGIKEIGSRKHQKRLHFKRFDKQLRKEEKTLQGMEAKAAQARAGTSSMREETAAMVEAMDDKKAELELLRLLHIHLFNEMVLLSETEEEDMEILLS</sequence>
<feature type="region of interest" description="Disordered" evidence="2">
    <location>
        <begin position="1"/>
        <end position="28"/>
    </location>
</feature>